<name>A0A6C0KAL7_9ZZZZ</name>
<accession>A0A6C0KAL7</accession>
<reference evidence="2" key="1">
    <citation type="journal article" date="2020" name="Nature">
        <title>Giant virus diversity and host interactions through global metagenomics.</title>
        <authorList>
            <person name="Schulz F."/>
            <person name="Roux S."/>
            <person name="Paez-Espino D."/>
            <person name="Jungbluth S."/>
            <person name="Walsh D.A."/>
            <person name="Denef V.J."/>
            <person name="McMahon K.D."/>
            <person name="Konstantinidis K.T."/>
            <person name="Eloe-Fadrosh E.A."/>
            <person name="Kyrpides N.C."/>
            <person name="Woyke T."/>
        </authorList>
    </citation>
    <scope>NUCLEOTIDE SEQUENCE</scope>
    <source>
        <strain evidence="2">GVMAG-S-1102244-55</strain>
    </source>
</reference>
<proteinExistence type="predicted"/>
<protein>
    <submittedName>
        <fullName evidence="2">Uncharacterized protein</fullName>
    </submittedName>
</protein>
<evidence type="ECO:0000313" key="2">
    <source>
        <dbReference type="EMBL" id="QHU15055.1"/>
    </source>
</evidence>
<feature type="coiled-coil region" evidence="1">
    <location>
        <begin position="107"/>
        <end position="146"/>
    </location>
</feature>
<organism evidence="2">
    <name type="scientific">viral metagenome</name>
    <dbReference type="NCBI Taxonomy" id="1070528"/>
    <lineage>
        <taxon>unclassified sequences</taxon>
        <taxon>metagenomes</taxon>
        <taxon>organismal metagenomes</taxon>
    </lineage>
</organism>
<sequence>MALNFGTRSNANFPTNLQQIIDAPVEEVTGPRVAKTKAIATMAIPANAAKAAKARTKRIAAEKKAHKKAHATFKRELKATRKTLTTGWKEEAATKRELARCVNYIFKSEEKRKKKEAKEKRAAAKAAKAEEKKQKAAVKAAKAKAAKLTDHEKLMKRARKAYETEMRRRVKFMRQFSEKYMEYREFLRLDQEGNHTINPFTEEPEQDRMVSTVELTLEDGFVC</sequence>
<dbReference type="AlphaFoldDB" id="A0A6C0KAL7"/>
<keyword evidence="1" id="KW-0175">Coiled coil</keyword>
<evidence type="ECO:0000256" key="1">
    <source>
        <dbReference type="SAM" id="Coils"/>
    </source>
</evidence>
<dbReference type="EMBL" id="MN740848">
    <property type="protein sequence ID" value="QHU15055.1"/>
    <property type="molecule type" value="Genomic_DNA"/>
</dbReference>